<dbReference type="Proteomes" id="UP001150581">
    <property type="component" value="Unassembled WGS sequence"/>
</dbReference>
<accession>A0ACC1I058</accession>
<protein>
    <submittedName>
        <fullName evidence="1">Uncharacterized protein</fullName>
    </submittedName>
</protein>
<keyword evidence="2" id="KW-1185">Reference proteome</keyword>
<evidence type="ECO:0000313" key="1">
    <source>
        <dbReference type="EMBL" id="KAJ1884046.1"/>
    </source>
</evidence>
<dbReference type="EMBL" id="JANBPG010002975">
    <property type="protein sequence ID" value="KAJ1884046.1"/>
    <property type="molecule type" value="Genomic_DNA"/>
</dbReference>
<comment type="caution">
    <text evidence="1">The sequence shown here is derived from an EMBL/GenBank/DDBJ whole genome shotgun (WGS) entry which is preliminary data.</text>
</comment>
<organism evidence="1 2">
    <name type="scientific">Kickxella alabastrina</name>
    <dbReference type="NCBI Taxonomy" id="61397"/>
    <lineage>
        <taxon>Eukaryota</taxon>
        <taxon>Fungi</taxon>
        <taxon>Fungi incertae sedis</taxon>
        <taxon>Zoopagomycota</taxon>
        <taxon>Kickxellomycotina</taxon>
        <taxon>Kickxellomycetes</taxon>
        <taxon>Kickxellales</taxon>
        <taxon>Kickxellaceae</taxon>
        <taxon>Kickxella</taxon>
    </lineage>
</organism>
<sequence>MAADTSILTTASTPLLPRLPTATEQRAKRLSTWQLLAATLLLCGIQFVWTVELGYGTPYLLSLGLSKPLMTLVWMAGPLSGLIIQPIVGQLSDRSQSPWGRRRPFILGGSVFVILSVLCISYARELGHLADVWLGWGDRSVLFAVGGFYVLDFSINAAQACGRALALDVAPLEQQGE</sequence>
<reference evidence="1" key="1">
    <citation type="submission" date="2022-07" db="EMBL/GenBank/DDBJ databases">
        <title>Phylogenomic reconstructions and comparative analyses of Kickxellomycotina fungi.</title>
        <authorList>
            <person name="Reynolds N.K."/>
            <person name="Stajich J.E."/>
            <person name="Barry K."/>
            <person name="Grigoriev I.V."/>
            <person name="Crous P."/>
            <person name="Smith M.E."/>
        </authorList>
    </citation>
    <scope>NUCLEOTIDE SEQUENCE</scope>
    <source>
        <strain evidence="1">Benny 63K</strain>
    </source>
</reference>
<evidence type="ECO:0000313" key="2">
    <source>
        <dbReference type="Proteomes" id="UP001150581"/>
    </source>
</evidence>
<gene>
    <name evidence="1" type="ORF">LPJ66_010799</name>
</gene>
<name>A0ACC1I058_9FUNG</name>
<feature type="non-terminal residue" evidence="1">
    <location>
        <position position="177"/>
    </location>
</feature>
<proteinExistence type="predicted"/>